<protein>
    <submittedName>
        <fullName evidence="3">Uncharacterized protein</fullName>
    </submittedName>
</protein>
<gene>
    <name evidence="3" type="ORF">MM239_17245</name>
</gene>
<evidence type="ECO:0000256" key="1">
    <source>
        <dbReference type="SAM" id="Coils"/>
    </source>
</evidence>
<keyword evidence="1" id="KW-0175">Coiled coil</keyword>
<sequence>MTWLKDLNEFFKERLSNPFFFTFAFFWIIWNWQGIAYFFYSTDDILFRLGCINDTYVDIYRNLLYPLALAIASIILSNGFFLIVEFLPDKFIFKRKKRLYKRLENQFLEKEKVAIAEAKYNIARTEAKTIEELKLQVTTLESTVSKYSKEKSSLDNRINDLLSDINIKTQYIGKLERSVNTETIDRVKLTSFITEVLKIILNINTLDNETIHSMYKQIDESTRNKFYEYYHFKDDLDSELKNFLISNKVNKGYELVPLILIYDFLTKFKTNQHGTSIDKTP</sequence>
<keyword evidence="2" id="KW-0472">Membrane</keyword>
<dbReference type="RefSeq" id="WP_241349500.1">
    <property type="nucleotide sequence ID" value="NZ_JAKZGP010000061.1"/>
</dbReference>
<dbReference type="Proteomes" id="UP001165489">
    <property type="component" value="Unassembled WGS sequence"/>
</dbReference>
<keyword evidence="4" id="KW-1185">Reference proteome</keyword>
<evidence type="ECO:0000313" key="3">
    <source>
        <dbReference type="EMBL" id="MCH7411147.1"/>
    </source>
</evidence>
<evidence type="ECO:0000256" key="2">
    <source>
        <dbReference type="SAM" id="Phobius"/>
    </source>
</evidence>
<organism evidence="3 4">
    <name type="scientific">Belliella filtrata</name>
    <dbReference type="NCBI Taxonomy" id="2923435"/>
    <lineage>
        <taxon>Bacteria</taxon>
        <taxon>Pseudomonadati</taxon>
        <taxon>Bacteroidota</taxon>
        <taxon>Cytophagia</taxon>
        <taxon>Cytophagales</taxon>
        <taxon>Cyclobacteriaceae</taxon>
        <taxon>Belliella</taxon>
    </lineage>
</organism>
<dbReference type="EMBL" id="JAKZGP010000061">
    <property type="protein sequence ID" value="MCH7411147.1"/>
    <property type="molecule type" value="Genomic_DNA"/>
</dbReference>
<feature type="coiled-coil region" evidence="1">
    <location>
        <begin position="108"/>
        <end position="150"/>
    </location>
</feature>
<feature type="transmembrane region" description="Helical" evidence="2">
    <location>
        <begin position="63"/>
        <end position="87"/>
    </location>
</feature>
<comment type="caution">
    <text evidence="3">The sequence shown here is derived from an EMBL/GenBank/DDBJ whole genome shotgun (WGS) entry which is preliminary data.</text>
</comment>
<keyword evidence="2" id="KW-0812">Transmembrane</keyword>
<evidence type="ECO:0000313" key="4">
    <source>
        <dbReference type="Proteomes" id="UP001165489"/>
    </source>
</evidence>
<keyword evidence="2" id="KW-1133">Transmembrane helix</keyword>
<proteinExistence type="predicted"/>
<reference evidence="3" key="1">
    <citation type="submission" date="2022-03" db="EMBL/GenBank/DDBJ databases">
        <title>De novo assembled genomes of Belliella spp. (Cyclobacteriaceae) strains.</title>
        <authorList>
            <person name="Szabo A."/>
            <person name="Korponai K."/>
            <person name="Felfoldi T."/>
        </authorList>
    </citation>
    <scope>NUCLEOTIDE SEQUENCE</scope>
    <source>
        <strain evidence="3">DSM 111904</strain>
    </source>
</reference>
<name>A0ABS9V412_9BACT</name>
<accession>A0ABS9V412</accession>
<feature type="transmembrane region" description="Helical" evidence="2">
    <location>
        <begin position="20"/>
        <end position="40"/>
    </location>
</feature>